<evidence type="ECO:0000313" key="3">
    <source>
        <dbReference type="Proteomes" id="UP000002333"/>
    </source>
</evidence>
<protein>
    <submittedName>
        <fullName evidence="2">HDIG domain protein</fullName>
    </submittedName>
</protein>
<dbReference type="InterPro" id="IPR006675">
    <property type="entry name" value="HDIG_dom"/>
</dbReference>
<reference evidence="2 3" key="1">
    <citation type="journal article" date="2007" name="PLoS ONE">
        <title>Analysis of the neurotoxin complex genes in Clostridium botulinum A1-A4 and B1 strains: BoNT/A3, /Ba4 and /B1 clusters are located within plasmids.</title>
        <authorList>
            <person name="Smith T.J."/>
            <person name="Hill K.K."/>
            <person name="Foley B.T."/>
            <person name="Detter J.C."/>
            <person name="Munk A.C."/>
            <person name="Bruce D.C."/>
            <person name="Doggett N.A."/>
            <person name="Smith L.A."/>
            <person name="Marks J.D."/>
            <person name="Xie G."/>
            <person name="Brettin T.S."/>
        </authorList>
    </citation>
    <scope>NUCLEOTIDE SEQUENCE [LARGE SCALE GENOMIC DNA]</scope>
    <source>
        <strain evidence="3">657 / Type Ba4</strain>
    </source>
</reference>
<sequence length="316" mass="35459">MVDIYKKFKYSVRYSDIYNIIKNILYEMGVQNMAKISLDNLISKVEDMPILPDGINKIISLAEDPYSTVEELEKEILTDQSLTSKILKLANSTYYGYARRIDTVSEAAVLLGAQAIKSLALASAVSEYLVKELPGGYGLEKYELWNQSQSCAIIARFIAKKLKYPKAEQAYVAGLLRDIGKTILNYYVAKEYQTIINKVDEEGKTFVEAEEEILGFNHGEVGAKIAEKWNFPLSLVESIRYHHSPELSKEDPKLVSIVHIADSITMMLGVGVGNDGLSYKFSDFALETLNIKGEVIESIICESVDYLNDNDSFNII</sequence>
<dbReference type="InterPro" id="IPR003607">
    <property type="entry name" value="HD/PDEase_dom"/>
</dbReference>
<dbReference type="PANTHER" id="PTHR33525:SF3">
    <property type="entry name" value="RIBONUCLEASE Y"/>
    <property type="match status" value="1"/>
</dbReference>
<accession>A0A3F2ZVC4</accession>
<dbReference type="InterPro" id="IPR052340">
    <property type="entry name" value="RNase_Y/CdgJ"/>
</dbReference>
<dbReference type="Gene3D" id="1.10.3210.10">
    <property type="entry name" value="Hypothetical protein af1432"/>
    <property type="match status" value="1"/>
</dbReference>
<proteinExistence type="predicted"/>
<evidence type="ECO:0000313" key="2">
    <source>
        <dbReference type="EMBL" id="ACQ53195.1"/>
    </source>
</evidence>
<dbReference type="CDD" id="cd00077">
    <property type="entry name" value="HDc"/>
    <property type="match status" value="1"/>
</dbReference>
<dbReference type="KEGG" id="cbi:CLJ_B1646"/>
<dbReference type="EMBL" id="CP001083">
    <property type="protein sequence ID" value="ACQ53195.1"/>
    <property type="molecule type" value="Genomic_DNA"/>
</dbReference>
<dbReference type="Proteomes" id="UP000002333">
    <property type="component" value="Chromosome"/>
</dbReference>
<dbReference type="PANTHER" id="PTHR33525">
    <property type="match status" value="1"/>
</dbReference>
<organism evidence="2 3">
    <name type="scientific">Clostridium botulinum (strain 657 / Type Ba4)</name>
    <dbReference type="NCBI Taxonomy" id="515621"/>
    <lineage>
        <taxon>Bacteria</taxon>
        <taxon>Bacillati</taxon>
        <taxon>Bacillota</taxon>
        <taxon>Clostridia</taxon>
        <taxon>Eubacteriales</taxon>
        <taxon>Clostridiaceae</taxon>
        <taxon>Clostridium</taxon>
    </lineage>
</organism>
<feature type="domain" description="HDOD" evidence="1">
    <location>
        <begin position="48"/>
        <end position="245"/>
    </location>
</feature>
<reference evidence="3" key="2">
    <citation type="submission" date="2008-05" db="EMBL/GenBank/DDBJ databases">
        <title>Genome sequence of Clostridium botulinum Ba4 strain 657.</title>
        <authorList>
            <person name="Shrivastava S."/>
            <person name="Brown J.L."/>
            <person name="Bruce D."/>
            <person name="Detter C."/>
            <person name="Munk C."/>
            <person name="Smith L.A."/>
            <person name="Smith T.J."/>
            <person name="Sutton G."/>
            <person name="Brettin T.S."/>
        </authorList>
    </citation>
    <scope>NUCLEOTIDE SEQUENCE [LARGE SCALE GENOMIC DNA]</scope>
    <source>
        <strain evidence="3">657 / Type Ba4</strain>
    </source>
</reference>
<dbReference type="InterPro" id="IPR013976">
    <property type="entry name" value="HDOD"/>
</dbReference>
<dbReference type="NCBIfam" id="TIGR00277">
    <property type="entry name" value="HDIG"/>
    <property type="match status" value="1"/>
</dbReference>
<dbReference type="AlphaFoldDB" id="A0A3F2ZVC4"/>
<dbReference type="PROSITE" id="PS51833">
    <property type="entry name" value="HDOD"/>
    <property type="match status" value="1"/>
</dbReference>
<dbReference type="SUPFAM" id="SSF109604">
    <property type="entry name" value="HD-domain/PDEase-like"/>
    <property type="match status" value="1"/>
</dbReference>
<evidence type="ECO:0000259" key="1">
    <source>
        <dbReference type="PROSITE" id="PS51833"/>
    </source>
</evidence>
<name>A0A3F2ZVC4_CLOB6</name>
<dbReference type="Pfam" id="PF08668">
    <property type="entry name" value="HDOD"/>
    <property type="match status" value="1"/>
</dbReference>
<gene>
    <name evidence="2" type="ordered locus">CLJ_B1646</name>
</gene>